<comment type="caution">
    <text evidence="6">The sequence shown here is derived from an EMBL/GenBank/DDBJ whole genome shotgun (WGS) entry which is preliminary data.</text>
</comment>
<dbReference type="AlphaFoldDB" id="A0A919TP48"/>
<dbReference type="Pfam" id="PF12802">
    <property type="entry name" value="MarR_2"/>
    <property type="match status" value="1"/>
</dbReference>
<sequence length="185" mass="20183">MAEMRQAGPEPARTATTAWVENGGQAPGLVWPEPDLTDSELVEPEEQEEDVAEQLRQAIGRLVRATRAHADTLSRTHAETLGYLSREGMRTIAELAALRRVKHQSMSRTVGELEALGFVSRASNPADGRAFMIAMTEAGALALDNDRAARREWVAGRIAARLTSEEQRLLAAVPALLDRLADDES</sequence>
<keyword evidence="7" id="KW-1185">Reference proteome</keyword>
<feature type="region of interest" description="Disordered" evidence="4">
    <location>
        <begin position="1"/>
        <end position="43"/>
    </location>
</feature>
<dbReference type="SMART" id="SM00347">
    <property type="entry name" value="HTH_MARR"/>
    <property type="match status" value="1"/>
</dbReference>
<keyword evidence="3" id="KW-0804">Transcription</keyword>
<evidence type="ECO:0000256" key="1">
    <source>
        <dbReference type="ARBA" id="ARBA00023015"/>
    </source>
</evidence>
<proteinExistence type="predicted"/>
<dbReference type="Gene3D" id="1.10.10.10">
    <property type="entry name" value="Winged helix-like DNA-binding domain superfamily/Winged helix DNA-binding domain"/>
    <property type="match status" value="1"/>
</dbReference>
<dbReference type="PANTHER" id="PTHR39515">
    <property type="entry name" value="CONSERVED PROTEIN"/>
    <property type="match status" value="1"/>
</dbReference>
<evidence type="ECO:0000313" key="7">
    <source>
        <dbReference type="Proteomes" id="UP000629619"/>
    </source>
</evidence>
<evidence type="ECO:0000259" key="5">
    <source>
        <dbReference type="PROSITE" id="PS50995"/>
    </source>
</evidence>
<reference evidence="6" key="1">
    <citation type="submission" date="2021-01" db="EMBL/GenBank/DDBJ databases">
        <title>Whole genome shotgun sequence of Actinoplanes siamensis NBRC 109076.</title>
        <authorList>
            <person name="Komaki H."/>
            <person name="Tamura T."/>
        </authorList>
    </citation>
    <scope>NUCLEOTIDE SEQUENCE</scope>
    <source>
        <strain evidence="6">NBRC 109076</strain>
    </source>
</reference>
<accession>A0A919TP48</accession>
<name>A0A919TP48_9ACTN</name>
<keyword evidence="2" id="KW-0238">DNA-binding</keyword>
<dbReference type="InterPro" id="IPR023187">
    <property type="entry name" value="Tscrpt_reg_MarR-type_CS"/>
</dbReference>
<dbReference type="PROSITE" id="PS01117">
    <property type="entry name" value="HTH_MARR_1"/>
    <property type="match status" value="1"/>
</dbReference>
<dbReference type="PANTHER" id="PTHR39515:SF2">
    <property type="entry name" value="HTH-TYPE TRANSCRIPTIONAL REGULATOR RV0880"/>
    <property type="match status" value="1"/>
</dbReference>
<evidence type="ECO:0000256" key="3">
    <source>
        <dbReference type="ARBA" id="ARBA00023163"/>
    </source>
</evidence>
<evidence type="ECO:0000256" key="4">
    <source>
        <dbReference type="SAM" id="MobiDB-lite"/>
    </source>
</evidence>
<dbReference type="InterPro" id="IPR000835">
    <property type="entry name" value="HTH_MarR-typ"/>
</dbReference>
<protein>
    <recommendedName>
        <fullName evidence="5">HTH marR-type domain-containing protein</fullName>
    </recommendedName>
</protein>
<dbReference type="PROSITE" id="PS50995">
    <property type="entry name" value="HTH_MARR_2"/>
    <property type="match status" value="1"/>
</dbReference>
<evidence type="ECO:0000256" key="2">
    <source>
        <dbReference type="ARBA" id="ARBA00023125"/>
    </source>
</evidence>
<gene>
    <name evidence="6" type="ORF">Asi03nite_70120</name>
</gene>
<dbReference type="Gene3D" id="1.10.287.100">
    <property type="match status" value="1"/>
</dbReference>
<dbReference type="GO" id="GO:0003700">
    <property type="term" value="F:DNA-binding transcription factor activity"/>
    <property type="evidence" value="ECO:0007669"/>
    <property type="project" value="InterPro"/>
</dbReference>
<dbReference type="InterPro" id="IPR036388">
    <property type="entry name" value="WH-like_DNA-bd_sf"/>
</dbReference>
<dbReference type="Proteomes" id="UP000629619">
    <property type="component" value="Unassembled WGS sequence"/>
</dbReference>
<dbReference type="RefSeq" id="WP_239103145.1">
    <property type="nucleotide sequence ID" value="NZ_BOMW01000088.1"/>
</dbReference>
<dbReference type="PRINTS" id="PR00598">
    <property type="entry name" value="HTHMARR"/>
</dbReference>
<feature type="domain" description="HTH marR-type" evidence="5">
    <location>
        <begin position="48"/>
        <end position="182"/>
    </location>
</feature>
<organism evidence="6 7">
    <name type="scientific">Actinoplanes siamensis</name>
    <dbReference type="NCBI Taxonomy" id="1223317"/>
    <lineage>
        <taxon>Bacteria</taxon>
        <taxon>Bacillati</taxon>
        <taxon>Actinomycetota</taxon>
        <taxon>Actinomycetes</taxon>
        <taxon>Micromonosporales</taxon>
        <taxon>Micromonosporaceae</taxon>
        <taxon>Actinoplanes</taxon>
    </lineage>
</organism>
<dbReference type="SUPFAM" id="SSF46785">
    <property type="entry name" value="Winged helix' DNA-binding domain"/>
    <property type="match status" value="1"/>
</dbReference>
<evidence type="ECO:0000313" key="6">
    <source>
        <dbReference type="EMBL" id="GIF09474.1"/>
    </source>
</evidence>
<dbReference type="GO" id="GO:0003677">
    <property type="term" value="F:DNA binding"/>
    <property type="evidence" value="ECO:0007669"/>
    <property type="project" value="UniProtKB-KW"/>
</dbReference>
<dbReference type="InterPro" id="IPR052526">
    <property type="entry name" value="HTH-type_Bedaq_tolerance"/>
</dbReference>
<dbReference type="EMBL" id="BOMW01000088">
    <property type="protein sequence ID" value="GIF09474.1"/>
    <property type="molecule type" value="Genomic_DNA"/>
</dbReference>
<keyword evidence="1" id="KW-0805">Transcription regulation</keyword>
<dbReference type="InterPro" id="IPR036390">
    <property type="entry name" value="WH_DNA-bd_sf"/>
</dbReference>